<dbReference type="InterPro" id="IPR013320">
    <property type="entry name" value="ConA-like_dom_sf"/>
</dbReference>
<dbReference type="RefSeq" id="WP_341405761.1">
    <property type="nucleotide sequence ID" value="NZ_JBBUKT010000006.1"/>
</dbReference>
<evidence type="ECO:0000256" key="5">
    <source>
        <dbReference type="SAM" id="SignalP"/>
    </source>
</evidence>
<feature type="domain" description="LamG-like jellyroll fold" evidence="6">
    <location>
        <begin position="91"/>
        <end position="234"/>
    </location>
</feature>
<sequence length="826" mass="84391">MHTINLLAVAAALTLGTAEAALISHYTFDETSGTTAVDKGSAGANGTIGANVTLGAAGKFGTAFTFHNDATQAGIVDMENATTFAAINASQAVTISVWLKWATSTANRDTAVFLGSNAASDRYLDVGTTGGTNTANLGGVFGRTRAATTFPDLIRGAALNDGQWHHVAYTANATTDVTQIYIDGVLAGSTTTPLFTFPAFNNFEVGRLGRSAPTDAYDGSVDELRIYDSVLTAGEIASLAQGAAGDPSMLVEPSFSFTSNGVAGILSVPFSNNGASQTLTLSSVAPVTISGDNAANFSLASFDNNLAPGATGAIRLNFNPQGGGTYNATLTIASNDSLKPSRDVAVSVEVRDPVAGIAPALIDFGSFATAPSPQTQTLTISNTGGATDLTVFDVASTGSAAFTTNAAPPFAVAPGGSTTITVTFTPGSSDGNFTGNLQVITDGFNQGVFDVPLSASVKLSSPDASMVSHFTFDQQAAVGDDTGTLNNDGTPVGDAQWTASSRIGGGALLLDGTGDLIDLGADTGPDYTSQLVADSDGFTVACWANVPVGTTVDRTRFFSAYANGAATLTQGWGVGQRNASRQLIGTTYGKVDYLAPVNSAPALGAWHHYAYVFRNVPVNRLDTYIDGVLVDSRTTATNTGFNDATTVGFAIGALGRSTAFEGFAGRLDDLRIYNRELVASNIADLFNSAPPQSAYDVWASTYGLNPAGNGAPSQDPDGDGLANSVEFVVGSSPVSGSSANLPAGSKSGNNLVIVYRRETAAAVAGFVDRVEFKDDMSATPWTPAVNGSGGVTISSVAIDADTEEVTVSIPSPGSRMFARLSVTAPQ</sequence>
<keyword evidence="8" id="KW-1185">Reference proteome</keyword>
<feature type="signal peptide" evidence="5">
    <location>
        <begin position="1"/>
        <end position="20"/>
    </location>
</feature>
<feature type="chain" id="PRO_5045098502" evidence="5">
    <location>
        <begin position="21"/>
        <end position="826"/>
    </location>
</feature>
<keyword evidence="2" id="KW-0963">Cytoplasm</keyword>
<dbReference type="Proteomes" id="UP001371305">
    <property type="component" value="Unassembled WGS sequence"/>
</dbReference>
<evidence type="ECO:0000259" key="6">
    <source>
        <dbReference type="SMART" id="SM00560"/>
    </source>
</evidence>
<comment type="caution">
    <text evidence="7">The sequence shown here is derived from an EMBL/GenBank/DDBJ whole genome shotgun (WGS) entry which is preliminary data.</text>
</comment>
<comment type="subcellular location">
    <subcellularLocation>
        <location evidence="1">Cytoplasm</location>
    </subcellularLocation>
</comment>
<dbReference type="NCBIfam" id="NF012200">
    <property type="entry name" value="choice_anch_D"/>
    <property type="match status" value="2"/>
</dbReference>
<feature type="domain" description="LamG-like jellyroll fold" evidence="6">
    <location>
        <begin position="536"/>
        <end position="680"/>
    </location>
</feature>
<dbReference type="PANTHER" id="PTHR42535:SF2">
    <property type="entry name" value="CHROMOSOME UNDETERMINED SCAFFOLD_146, WHOLE GENOME SHOTGUN SEQUENCE"/>
    <property type="match status" value="1"/>
</dbReference>
<dbReference type="Pfam" id="PF13385">
    <property type="entry name" value="Laminin_G_3"/>
    <property type="match status" value="2"/>
</dbReference>
<name>A0ABU9AW76_9BACT</name>
<accession>A0ABU9AW76</accession>
<dbReference type="EMBL" id="JBBUKT010000006">
    <property type="protein sequence ID" value="MEK7952002.1"/>
    <property type="molecule type" value="Genomic_DNA"/>
</dbReference>
<protein>
    <submittedName>
        <fullName evidence="7">LamG-like jellyroll fold domain-containing protein</fullName>
    </submittedName>
</protein>
<keyword evidence="3 5" id="KW-0732">Signal</keyword>
<dbReference type="PANTHER" id="PTHR42535">
    <property type="entry name" value="OOKINETE PROTEIN, PUTATIVE-RELATED"/>
    <property type="match status" value="1"/>
</dbReference>
<evidence type="ECO:0000313" key="8">
    <source>
        <dbReference type="Proteomes" id="UP001371305"/>
    </source>
</evidence>
<proteinExistence type="predicted"/>
<dbReference type="Gene3D" id="2.60.120.200">
    <property type="match status" value="2"/>
</dbReference>
<reference evidence="7 8" key="1">
    <citation type="submission" date="2024-04" db="EMBL/GenBank/DDBJ databases">
        <title>Luteolibacter sp. isolated from soil.</title>
        <authorList>
            <person name="An J."/>
        </authorList>
    </citation>
    <scope>NUCLEOTIDE SEQUENCE [LARGE SCALE GENOMIC DNA]</scope>
    <source>
        <strain evidence="7 8">Y139</strain>
    </source>
</reference>
<evidence type="ECO:0000256" key="4">
    <source>
        <dbReference type="ARBA" id="ARBA00023157"/>
    </source>
</evidence>
<evidence type="ECO:0000313" key="7">
    <source>
        <dbReference type="EMBL" id="MEK7952002.1"/>
    </source>
</evidence>
<organism evidence="7 8">
    <name type="scientific">Luteolibacter soli</name>
    <dbReference type="NCBI Taxonomy" id="3135280"/>
    <lineage>
        <taxon>Bacteria</taxon>
        <taxon>Pseudomonadati</taxon>
        <taxon>Verrucomicrobiota</taxon>
        <taxon>Verrucomicrobiia</taxon>
        <taxon>Verrucomicrobiales</taxon>
        <taxon>Verrucomicrobiaceae</taxon>
        <taxon>Luteolibacter</taxon>
    </lineage>
</organism>
<dbReference type="SMART" id="SM00560">
    <property type="entry name" value="LamGL"/>
    <property type="match status" value="2"/>
</dbReference>
<evidence type="ECO:0000256" key="1">
    <source>
        <dbReference type="ARBA" id="ARBA00004496"/>
    </source>
</evidence>
<dbReference type="Pfam" id="PF15780">
    <property type="entry name" value="ASH"/>
    <property type="match status" value="1"/>
</dbReference>
<evidence type="ECO:0000256" key="2">
    <source>
        <dbReference type="ARBA" id="ARBA00022490"/>
    </source>
</evidence>
<evidence type="ECO:0000256" key="3">
    <source>
        <dbReference type="ARBA" id="ARBA00022729"/>
    </source>
</evidence>
<dbReference type="InterPro" id="IPR006558">
    <property type="entry name" value="LamG-like"/>
</dbReference>
<dbReference type="InterPro" id="IPR013783">
    <property type="entry name" value="Ig-like_fold"/>
</dbReference>
<keyword evidence="4" id="KW-1015">Disulfide bond</keyword>
<dbReference type="Gene3D" id="2.60.40.10">
    <property type="entry name" value="Immunoglobulins"/>
    <property type="match status" value="2"/>
</dbReference>
<dbReference type="InterPro" id="IPR031549">
    <property type="entry name" value="ASH"/>
</dbReference>
<dbReference type="SUPFAM" id="SSF49899">
    <property type="entry name" value="Concanavalin A-like lectins/glucanases"/>
    <property type="match status" value="2"/>
</dbReference>
<gene>
    <name evidence="7" type="ORF">WKV53_15915</name>
</gene>